<reference evidence="8 9" key="1">
    <citation type="submission" date="2018-03" db="EMBL/GenBank/DDBJ databases">
        <title>Genomic Encyclopedia of Archaeal and Bacterial Type Strains, Phase II (KMG-II): from individual species to whole genera.</title>
        <authorList>
            <person name="Goeker M."/>
        </authorList>
    </citation>
    <scope>NUCLEOTIDE SEQUENCE [LARGE SCALE GENOMIC DNA]</scope>
    <source>
        <strain evidence="8 9">DSM 100065</strain>
    </source>
</reference>
<dbReference type="GO" id="GO:0004252">
    <property type="term" value="F:serine-type endopeptidase activity"/>
    <property type="evidence" value="ECO:0007669"/>
    <property type="project" value="InterPro"/>
</dbReference>
<keyword evidence="2 6" id="KW-0812">Transmembrane</keyword>
<dbReference type="GO" id="GO:0016020">
    <property type="term" value="C:membrane"/>
    <property type="evidence" value="ECO:0007669"/>
    <property type="project" value="UniProtKB-SubCell"/>
</dbReference>
<dbReference type="Gene3D" id="1.20.1540.10">
    <property type="entry name" value="Rhomboid-like"/>
    <property type="match status" value="1"/>
</dbReference>
<feature type="region of interest" description="Disordered" evidence="5">
    <location>
        <begin position="1"/>
        <end position="29"/>
    </location>
</feature>
<proteinExistence type="predicted"/>
<feature type="transmembrane region" description="Helical" evidence="6">
    <location>
        <begin position="89"/>
        <end position="107"/>
    </location>
</feature>
<comment type="caution">
    <text evidence="8">The sequence shown here is derived from an EMBL/GenBank/DDBJ whole genome shotgun (WGS) entry which is preliminary data.</text>
</comment>
<evidence type="ECO:0000256" key="3">
    <source>
        <dbReference type="ARBA" id="ARBA00022989"/>
    </source>
</evidence>
<dbReference type="InterPro" id="IPR050925">
    <property type="entry name" value="Rhomboid_protease_S54"/>
</dbReference>
<dbReference type="AlphaFoldDB" id="A0A2T0Z2C9"/>
<evidence type="ECO:0000313" key="8">
    <source>
        <dbReference type="EMBL" id="PRZ30495.1"/>
    </source>
</evidence>
<feature type="transmembrane region" description="Helical" evidence="6">
    <location>
        <begin position="114"/>
        <end position="133"/>
    </location>
</feature>
<evidence type="ECO:0000256" key="6">
    <source>
        <dbReference type="SAM" id="Phobius"/>
    </source>
</evidence>
<feature type="transmembrane region" description="Helical" evidence="6">
    <location>
        <begin position="36"/>
        <end position="52"/>
    </location>
</feature>
<evidence type="ECO:0000259" key="7">
    <source>
        <dbReference type="Pfam" id="PF01694"/>
    </source>
</evidence>
<sequence>MEAMTTFNPGPPSSLSGLSPTGAKPEKKRPAIERPVGAAIFMLAILALMYIVEVVDQSSNLQLDHYGIEAHRLDGLPGIFAAPFLHNGYAHLSANALPFLLLGWLTLIGGLKRFVVVSISVIITSGLFAWALTFPKANTVVYVVGASGLITGWLAYLLFRGIFTRNVGQIAVSVIVLLLYGGVLWGIFPRAEGVSWQAHLGGAVGGILLAWLLRRSGPTALKPKAKRPKPAKGSARREGSDSAQLPSF</sequence>
<accession>A0A2T0Z2C9</accession>
<dbReference type="InterPro" id="IPR022764">
    <property type="entry name" value="Peptidase_S54_rhomboid_dom"/>
</dbReference>
<dbReference type="InterPro" id="IPR035952">
    <property type="entry name" value="Rhomboid-like_sf"/>
</dbReference>
<dbReference type="EMBL" id="PVUE01000030">
    <property type="protein sequence ID" value="PRZ30495.1"/>
    <property type="molecule type" value="Genomic_DNA"/>
</dbReference>
<evidence type="ECO:0000256" key="5">
    <source>
        <dbReference type="SAM" id="MobiDB-lite"/>
    </source>
</evidence>
<keyword evidence="9" id="KW-1185">Reference proteome</keyword>
<feature type="transmembrane region" description="Helical" evidence="6">
    <location>
        <begin position="139"/>
        <end position="158"/>
    </location>
</feature>
<keyword evidence="4 6" id="KW-0472">Membrane</keyword>
<dbReference type="PANTHER" id="PTHR43731:SF9">
    <property type="entry name" value="SLR1461 PROTEIN"/>
    <property type="match status" value="1"/>
</dbReference>
<gene>
    <name evidence="8" type="ORF">CLV47_1309</name>
</gene>
<evidence type="ECO:0000256" key="1">
    <source>
        <dbReference type="ARBA" id="ARBA00004141"/>
    </source>
</evidence>
<evidence type="ECO:0000256" key="2">
    <source>
        <dbReference type="ARBA" id="ARBA00022692"/>
    </source>
</evidence>
<dbReference type="Proteomes" id="UP000237752">
    <property type="component" value="Unassembled WGS sequence"/>
</dbReference>
<feature type="region of interest" description="Disordered" evidence="5">
    <location>
        <begin position="220"/>
        <end position="248"/>
    </location>
</feature>
<dbReference type="Pfam" id="PF01694">
    <property type="entry name" value="Rhomboid"/>
    <property type="match status" value="1"/>
</dbReference>
<dbReference type="PANTHER" id="PTHR43731">
    <property type="entry name" value="RHOMBOID PROTEASE"/>
    <property type="match status" value="1"/>
</dbReference>
<organism evidence="8 9">
    <name type="scientific">Antricoccus suffuscus</name>
    <dbReference type="NCBI Taxonomy" id="1629062"/>
    <lineage>
        <taxon>Bacteria</taxon>
        <taxon>Bacillati</taxon>
        <taxon>Actinomycetota</taxon>
        <taxon>Actinomycetes</taxon>
        <taxon>Geodermatophilales</taxon>
        <taxon>Antricoccaceae</taxon>
        <taxon>Antricoccus</taxon>
    </lineage>
</organism>
<dbReference type="SUPFAM" id="SSF144091">
    <property type="entry name" value="Rhomboid-like"/>
    <property type="match status" value="1"/>
</dbReference>
<feature type="domain" description="Peptidase S54 rhomboid" evidence="7">
    <location>
        <begin position="79"/>
        <end position="215"/>
    </location>
</feature>
<evidence type="ECO:0000256" key="4">
    <source>
        <dbReference type="ARBA" id="ARBA00023136"/>
    </source>
</evidence>
<keyword evidence="3 6" id="KW-1133">Transmembrane helix</keyword>
<name>A0A2T0Z2C9_9ACTN</name>
<protein>
    <submittedName>
        <fullName evidence="8">Rhomboid family protein</fullName>
    </submittedName>
</protein>
<comment type="subcellular location">
    <subcellularLocation>
        <location evidence="1">Membrane</location>
        <topology evidence="1">Multi-pass membrane protein</topology>
    </subcellularLocation>
</comment>
<feature type="transmembrane region" description="Helical" evidence="6">
    <location>
        <begin position="170"/>
        <end position="188"/>
    </location>
</feature>
<evidence type="ECO:0000313" key="9">
    <source>
        <dbReference type="Proteomes" id="UP000237752"/>
    </source>
</evidence>
<feature type="transmembrane region" description="Helical" evidence="6">
    <location>
        <begin position="194"/>
        <end position="213"/>
    </location>
</feature>